<dbReference type="Proteomes" id="UP001595755">
    <property type="component" value="Unassembled WGS sequence"/>
</dbReference>
<name>A0ABV8SGR4_9BACL</name>
<protein>
    <submittedName>
        <fullName evidence="7">Helix-turn-helix domain-containing protein</fullName>
    </submittedName>
</protein>
<reference evidence="8" key="1">
    <citation type="journal article" date="2019" name="Int. J. Syst. Evol. Microbiol.">
        <title>The Global Catalogue of Microorganisms (GCM) 10K type strain sequencing project: providing services to taxonomists for standard genome sequencing and annotation.</title>
        <authorList>
            <consortium name="The Broad Institute Genomics Platform"/>
            <consortium name="The Broad Institute Genome Sequencing Center for Infectious Disease"/>
            <person name="Wu L."/>
            <person name="Ma J."/>
        </authorList>
    </citation>
    <scope>NUCLEOTIDE SEQUENCE [LARGE SCALE GENOMIC DNA]</scope>
    <source>
        <strain evidence="8">CGMCC 4.1641</strain>
    </source>
</reference>
<feature type="modified residue" description="4-aspartylphosphate" evidence="4">
    <location>
        <position position="55"/>
    </location>
</feature>
<dbReference type="Gene3D" id="1.10.10.60">
    <property type="entry name" value="Homeodomain-like"/>
    <property type="match status" value="2"/>
</dbReference>
<keyword evidence="4" id="KW-0597">Phosphoprotein</keyword>
<proteinExistence type="predicted"/>
<evidence type="ECO:0000313" key="7">
    <source>
        <dbReference type="EMBL" id="MFC4306152.1"/>
    </source>
</evidence>
<comment type="caution">
    <text evidence="7">The sequence shown here is derived from an EMBL/GenBank/DDBJ whole genome shotgun (WGS) entry which is preliminary data.</text>
</comment>
<evidence type="ECO:0000256" key="2">
    <source>
        <dbReference type="ARBA" id="ARBA00023125"/>
    </source>
</evidence>
<organism evidence="7 8">
    <name type="scientific">Cohnella boryungensis</name>
    <dbReference type="NCBI Taxonomy" id="768479"/>
    <lineage>
        <taxon>Bacteria</taxon>
        <taxon>Bacillati</taxon>
        <taxon>Bacillota</taxon>
        <taxon>Bacilli</taxon>
        <taxon>Bacillales</taxon>
        <taxon>Paenibacillaceae</taxon>
        <taxon>Cohnella</taxon>
    </lineage>
</organism>
<dbReference type="InterPro" id="IPR011006">
    <property type="entry name" value="CheY-like_superfamily"/>
</dbReference>
<evidence type="ECO:0000256" key="3">
    <source>
        <dbReference type="ARBA" id="ARBA00023163"/>
    </source>
</evidence>
<feature type="domain" description="HTH araC/xylS-type" evidence="5">
    <location>
        <begin position="238"/>
        <end position="336"/>
    </location>
</feature>
<dbReference type="PANTHER" id="PTHR43280">
    <property type="entry name" value="ARAC-FAMILY TRANSCRIPTIONAL REGULATOR"/>
    <property type="match status" value="1"/>
</dbReference>
<evidence type="ECO:0000259" key="6">
    <source>
        <dbReference type="PROSITE" id="PS50110"/>
    </source>
</evidence>
<dbReference type="SUPFAM" id="SSF46689">
    <property type="entry name" value="Homeodomain-like"/>
    <property type="match status" value="2"/>
</dbReference>
<dbReference type="Pfam" id="PF00072">
    <property type="entry name" value="Response_reg"/>
    <property type="match status" value="1"/>
</dbReference>
<dbReference type="InterPro" id="IPR020449">
    <property type="entry name" value="Tscrpt_reg_AraC-type_HTH"/>
</dbReference>
<dbReference type="InterPro" id="IPR009057">
    <property type="entry name" value="Homeodomain-like_sf"/>
</dbReference>
<evidence type="ECO:0000256" key="1">
    <source>
        <dbReference type="ARBA" id="ARBA00023015"/>
    </source>
</evidence>
<dbReference type="InterPro" id="IPR001789">
    <property type="entry name" value="Sig_transdc_resp-reg_receiver"/>
</dbReference>
<dbReference type="RefSeq" id="WP_204601773.1">
    <property type="nucleotide sequence ID" value="NZ_JBHSED010000058.1"/>
</dbReference>
<sequence length="339" mass="39310">MLQVLVAEDEQWIRQSVVEMIGRIGGDFTVAGEARNGEEAWALIQEVWPAILITDVMMPKLDGLALIEKIMAHRVPMTFIILSGYDKFEYAQRAIRFGVSEYLLKPVQMDQLHEALRQSGERFSEKGELNQILVTFQNLLDRFDPEDTARFYRKSLELFERVLLMPRYDGPTKLNLLRLFEHKITASLRDMQSPLAPGPAIELSSEDDSVKQRLQGLLEEWVLRKNDYDKENHHLSMKKACDYIHVNYRKDLSLTQMAKLTNMSISHFSLWFKKYAGKTLVQYIQEVRINKAKELLRDTSLKAYEIAEETGFSTQSYFVRVFKNATGMPPSEYKKRIGS</sequence>
<dbReference type="EMBL" id="JBHSED010000058">
    <property type="protein sequence ID" value="MFC4306152.1"/>
    <property type="molecule type" value="Genomic_DNA"/>
</dbReference>
<dbReference type="PROSITE" id="PS01124">
    <property type="entry name" value="HTH_ARAC_FAMILY_2"/>
    <property type="match status" value="1"/>
</dbReference>
<dbReference type="Gene3D" id="3.40.50.2300">
    <property type="match status" value="1"/>
</dbReference>
<keyword evidence="1" id="KW-0805">Transcription regulation</keyword>
<keyword evidence="8" id="KW-1185">Reference proteome</keyword>
<evidence type="ECO:0000313" key="8">
    <source>
        <dbReference type="Proteomes" id="UP001595755"/>
    </source>
</evidence>
<dbReference type="InterPro" id="IPR018060">
    <property type="entry name" value="HTH_AraC"/>
</dbReference>
<dbReference type="PROSITE" id="PS50110">
    <property type="entry name" value="RESPONSE_REGULATORY"/>
    <property type="match status" value="1"/>
</dbReference>
<keyword evidence="3" id="KW-0804">Transcription</keyword>
<dbReference type="PANTHER" id="PTHR43280:SF28">
    <property type="entry name" value="HTH-TYPE TRANSCRIPTIONAL ACTIVATOR RHAS"/>
    <property type="match status" value="1"/>
</dbReference>
<dbReference type="Pfam" id="PF12833">
    <property type="entry name" value="HTH_18"/>
    <property type="match status" value="1"/>
</dbReference>
<accession>A0ABV8SGR4</accession>
<keyword evidence="2" id="KW-0238">DNA-binding</keyword>
<dbReference type="SUPFAM" id="SSF52172">
    <property type="entry name" value="CheY-like"/>
    <property type="match status" value="1"/>
</dbReference>
<dbReference type="SMART" id="SM00342">
    <property type="entry name" value="HTH_ARAC"/>
    <property type="match status" value="1"/>
</dbReference>
<feature type="domain" description="Response regulatory" evidence="6">
    <location>
        <begin position="3"/>
        <end position="120"/>
    </location>
</feature>
<dbReference type="PRINTS" id="PR00032">
    <property type="entry name" value="HTHARAC"/>
</dbReference>
<evidence type="ECO:0000256" key="4">
    <source>
        <dbReference type="PROSITE-ProRule" id="PRU00169"/>
    </source>
</evidence>
<dbReference type="SMART" id="SM00448">
    <property type="entry name" value="REC"/>
    <property type="match status" value="1"/>
</dbReference>
<gene>
    <name evidence="7" type="ORF">ACFO1S_22225</name>
</gene>
<evidence type="ECO:0000259" key="5">
    <source>
        <dbReference type="PROSITE" id="PS01124"/>
    </source>
</evidence>
<dbReference type="CDD" id="cd17536">
    <property type="entry name" value="REC_YesN-like"/>
    <property type="match status" value="1"/>
</dbReference>